<keyword evidence="2" id="KW-0547">Nucleotide-binding</keyword>
<evidence type="ECO:0000313" key="8">
    <source>
        <dbReference type="EMBL" id="REE95007.1"/>
    </source>
</evidence>
<dbReference type="EMBL" id="QTTT01000001">
    <property type="protein sequence ID" value="REE95007.1"/>
    <property type="molecule type" value="Genomic_DNA"/>
</dbReference>
<feature type="compositionally biased region" description="Basic and acidic residues" evidence="5">
    <location>
        <begin position="419"/>
        <end position="431"/>
    </location>
</feature>
<comment type="caution">
    <text evidence="8">The sequence shown here is derived from an EMBL/GenBank/DDBJ whole genome shotgun (WGS) entry which is preliminary data.</text>
</comment>
<dbReference type="RefSeq" id="WP_245973927.1">
    <property type="nucleotide sequence ID" value="NZ_QTTT01000001.1"/>
</dbReference>
<evidence type="ECO:0000256" key="6">
    <source>
        <dbReference type="SAM" id="Phobius"/>
    </source>
</evidence>
<dbReference type="CDD" id="cd14014">
    <property type="entry name" value="STKc_PknB_like"/>
    <property type="match status" value="1"/>
</dbReference>
<feature type="compositionally biased region" description="Low complexity" evidence="5">
    <location>
        <begin position="340"/>
        <end position="381"/>
    </location>
</feature>
<feature type="compositionally biased region" description="Basic and acidic residues" evidence="5">
    <location>
        <begin position="290"/>
        <end position="302"/>
    </location>
</feature>
<evidence type="ECO:0000256" key="1">
    <source>
        <dbReference type="ARBA" id="ARBA00022679"/>
    </source>
</evidence>
<dbReference type="Gene3D" id="1.10.510.10">
    <property type="entry name" value="Transferase(Phosphotransferase) domain 1"/>
    <property type="match status" value="1"/>
</dbReference>
<accession>A0A3D9SH39</accession>
<dbReference type="Proteomes" id="UP000256661">
    <property type="component" value="Unassembled WGS sequence"/>
</dbReference>
<dbReference type="InterPro" id="IPR000719">
    <property type="entry name" value="Prot_kinase_dom"/>
</dbReference>
<dbReference type="SUPFAM" id="SSF56112">
    <property type="entry name" value="Protein kinase-like (PK-like)"/>
    <property type="match status" value="1"/>
</dbReference>
<proteinExistence type="predicted"/>
<dbReference type="GO" id="GO:0004674">
    <property type="term" value="F:protein serine/threonine kinase activity"/>
    <property type="evidence" value="ECO:0007669"/>
    <property type="project" value="UniProtKB-KW"/>
</dbReference>
<dbReference type="AlphaFoldDB" id="A0A3D9SH39"/>
<keyword evidence="9" id="KW-1185">Reference proteome</keyword>
<dbReference type="PANTHER" id="PTHR43289:SF34">
    <property type="entry name" value="SERINE_THREONINE-PROTEIN KINASE YBDM-RELATED"/>
    <property type="match status" value="1"/>
</dbReference>
<feature type="compositionally biased region" description="Pro residues" evidence="5">
    <location>
        <begin position="312"/>
        <end position="324"/>
    </location>
</feature>
<keyword evidence="3 8" id="KW-0418">Kinase</keyword>
<keyword evidence="6" id="KW-0812">Transmembrane</keyword>
<dbReference type="InterPro" id="IPR011009">
    <property type="entry name" value="Kinase-like_dom_sf"/>
</dbReference>
<feature type="compositionally biased region" description="Polar residues" evidence="5">
    <location>
        <begin position="387"/>
        <end position="399"/>
    </location>
</feature>
<name>A0A3D9SH39_9ACTN</name>
<keyword evidence="6" id="KW-1133">Transmembrane helix</keyword>
<evidence type="ECO:0000259" key="7">
    <source>
        <dbReference type="PROSITE" id="PS50011"/>
    </source>
</evidence>
<evidence type="ECO:0000313" key="9">
    <source>
        <dbReference type="Proteomes" id="UP000256661"/>
    </source>
</evidence>
<feature type="region of interest" description="Disordered" evidence="5">
    <location>
        <begin position="267"/>
        <end position="499"/>
    </location>
</feature>
<dbReference type="PANTHER" id="PTHR43289">
    <property type="entry name" value="MITOGEN-ACTIVATED PROTEIN KINASE KINASE KINASE 20-RELATED"/>
    <property type="match status" value="1"/>
</dbReference>
<evidence type="ECO:0000256" key="3">
    <source>
        <dbReference type="ARBA" id="ARBA00022777"/>
    </source>
</evidence>
<dbReference type="PROSITE" id="PS00108">
    <property type="entry name" value="PROTEIN_KINASE_ST"/>
    <property type="match status" value="1"/>
</dbReference>
<feature type="transmembrane region" description="Helical" evidence="6">
    <location>
        <begin position="507"/>
        <end position="528"/>
    </location>
</feature>
<keyword evidence="4" id="KW-0067">ATP-binding</keyword>
<keyword evidence="1" id="KW-0808">Transferase</keyword>
<evidence type="ECO:0000256" key="4">
    <source>
        <dbReference type="ARBA" id="ARBA00022840"/>
    </source>
</evidence>
<reference evidence="8 9" key="1">
    <citation type="submission" date="2018-08" db="EMBL/GenBank/DDBJ databases">
        <title>Sequencing the genomes of 1000 actinobacteria strains.</title>
        <authorList>
            <person name="Klenk H.-P."/>
        </authorList>
    </citation>
    <scope>NUCLEOTIDE SEQUENCE [LARGE SCALE GENOMIC DNA]</scope>
    <source>
        <strain evidence="8 9">DSM 43927</strain>
    </source>
</reference>
<feature type="transmembrane region" description="Helical" evidence="6">
    <location>
        <begin position="540"/>
        <end position="562"/>
    </location>
</feature>
<keyword evidence="8" id="KW-0723">Serine/threonine-protein kinase</keyword>
<dbReference type="PROSITE" id="PS50011">
    <property type="entry name" value="PROTEIN_KINASE_DOM"/>
    <property type="match status" value="1"/>
</dbReference>
<keyword evidence="6" id="KW-0472">Membrane</keyword>
<evidence type="ECO:0000256" key="5">
    <source>
        <dbReference type="SAM" id="MobiDB-lite"/>
    </source>
</evidence>
<dbReference type="GO" id="GO:0005524">
    <property type="term" value="F:ATP binding"/>
    <property type="evidence" value="ECO:0007669"/>
    <property type="project" value="UniProtKB-KW"/>
</dbReference>
<organism evidence="8 9">
    <name type="scientific">Thermomonospora umbrina</name>
    <dbReference type="NCBI Taxonomy" id="111806"/>
    <lineage>
        <taxon>Bacteria</taxon>
        <taxon>Bacillati</taxon>
        <taxon>Actinomycetota</taxon>
        <taxon>Actinomycetes</taxon>
        <taxon>Streptosporangiales</taxon>
        <taxon>Thermomonosporaceae</taxon>
        <taxon>Thermomonospora</taxon>
    </lineage>
</organism>
<dbReference type="Gene3D" id="3.30.200.20">
    <property type="entry name" value="Phosphorylase Kinase, domain 1"/>
    <property type="match status" value="1"/>
</dbReference>
<dbReference type="Pfam" id="PF00069">
    <property type="entry name" value="Pkinase"/>
    <property type="match status" value="1"/>
</dbReference>
<feature type="transmembrane region" description="Helical" evidence="6">
    <location>
        <begin position="598"/>
        <end position="620"/>
    </location>
</feature>
<evidence type="ECO:0000256" key="2">
    <source>
        <dbReference type="ARBA" id="ARBA00022741"/>
    </source>
</evidence>
<sequence length="625" mass="64686">MIPLPLEPGDPPRLGGYELVGRLGVGGQGVVYLGRRADGPEVAVKLLHARLLADAQARARFVRELAVLQRVAGFCTAQMLEADTAGDQPYIVSEFVSGPSLRELVAEQGPRTGADLERLAIGTVTALAAIHRAGIVHRDFKPHNVLIGPDGPRVIDFGIARALDAGATLTSQIIGTPAYMSPEQFAGGAVGPSADLYAWGATMIFAATGRDPHGGGALPAVMYRVLHEAPDLTGLPPQIAEIVGSCMNKDPAARPTAEQVLLRLLGEGGETPPTTRAEAPGSGSRTPPPGDRHPARAPHEPIELIGARWPHGAPPAAGPAPTSSPDPFGRAAPASPDPFGPSSAAPGASAASGPFDPAAPAASGPGVPAGPAGPAASSGDAVRGHTRSGSPGPSGTIGYTRTPDPSAAAGTDRSTSPYERMERGGRDETAAYDRAGGGHPGTSHDRERTAPPADPWARTTAQGRRRHSNVHDQSEHHRPHPYQDRPADRGQGASPSRRGLLRRTPSLVAGLVLASLLAILDLAALAIFVADPTESRGRPVFIAVAGVLTLLAMVTIVAVAVAWRGGRTAVRSVIALRIVREAFWAWSVWALADLEAGPAAYAFRATFTLAVVILLTRALLQKPQP</sequence>
<feature type="compositionally biased region" description="Basic and acidic residues" evidence="5">
    <location>
        <begin position="469"/>
        <end position="488"/>
    </location>
</feature>
<gene>
    <name evidence="8" type="ORF">DFJ69_0377</name>
</gene>
<protein>
    <submittedName>
        <fullName evidence="8">Serine/threonine protein kinase</fullName>
    </submittedName>
</protein>
<feature type="domain" description="Protein kinase" evidence="7">
    <location>
        <begin position="17"/>
        <end position="265"/>
    </location>
</feature>
<dbReference type="InterPro" id="IPR008271">
    <property type="entry name" value="Ser/Thr_kinase_AS"/>
</dbReference>